<accession>A0A1G7QXW0</accession>
<dbReference type="InterPro" id="IPR019088">
    <property type="entry name" value="CHP02186-rel_TM"/>
</dbReference>
<sequence length="250" mass="27098">MRALAGVLCAVAVCVIGLRPAPVRAQPLVADLSEHLLAITTGFTGARVLLFGAVEEPGEVVVVVRGPSDTVTMRRKSRVAGIWMNTSKVTFPGVPTFYAVSTSGPLHQITTPAVRSRNRIGVSQLDLRPKERDLAGPELVAWQEGLIRAKQRKGHYAREAGRVVFLGRTLFRTELFFPATVPTGHYQVEVYLLDEGEVVSAQTTPLIVSKAGLEAEIFQFAHNRGALYGILAVMVAALAGWLASVIFRRD</sequence>
<feature type="transmembrane region" description="Helical" evidence="1">
    <location>
        <begin position="226"/>
        <end position="247"/>
    </location>
</feature>
<dbReference type="EMBL" id="FNCE01000004">
    <property type="protein sequence ID" value="SDG03343.1"/>
    <property type="molecule type" value="Genomic_DNA"/>
</dbReference>
<dbReference type="STRING" id="1082479.SAMN05216241_104188"/>
<reference evidence="3 4" key="1">
    <citation type="submission" date="2016-10" db="EMBL/GenBank/DDBJ databases">
        <authorList>
            <person name="de Groot N.N."/>
        </authorList>
    </citation>
    <scope>NUCLEOTIDE SEQUENCE [LARGE SCALE GENOMIC DNA]</scope>
    <source>
        <strain evidence="3 4">DSM 25584</strain>
    </source>
</reference>
<organism evidence="3 4">
    <name type="scientific">Limimonas halophila</name>
    <dbReference type="NCBI Taxonomy" id="1082479"/>
    <lineage>
        <taxon>Bacteria</taxon>
        <taxon>Pseudomonadati</taxon>
        <taxon>Pseudomonadota</taxon>
        <taxon>Alphaproteobacteria</taxon>
        <taxon>Rhodospirillales</taxon>
        <taxon>Rhodovibrionaceae</taxon>
        <taxon>Limimonas</taxon>
    </lineage>
</organism>
<keyword evidence="1" id="KW-0812">Transmembrane</keyword>
<evidence type="ECO:0000313" key="4">
    <source>
        <dbReference type="Proteomes" id="UP000199415"/>
    </source>
</evidence>
<dbReference type="AlphaFoldDB" id="A0A1G7QXW0"/>
<dbReference type="Proteomes" id="UP000199415">
    <property type="component" value="Unassembled WGS sequence"/>
</dbReference>
<keyword evidence="2" id="KW-0732">Signal</keyword>
<evidence type="ECO:0008006" key="5">
    <source>
        <dbReference type="Google" id="ProtNLM"/>
    </source>
</evidence>
<keyword evidence="4" id="KW-1185">Reference proteome</keyword>
<proteinExistence type="predicted"/>
<keyword evidence="1" id="KW-0472">Membrane</keyword>
<feature type="signal peptide" evidence="2">
    <location>
        <begin position="1"/>
        <end position="25"/>
    </location>
</feature>
<gene>
    <name evidence="3" type="ORF">SAMN05216241_104188</name>
</gene>
<keyword evidence="1" id="KW-1133">Transmembrane helix</keyword>
<evidence type="ECO:0000256" key="1">
    <source>
        <dbReference type="SAM" id="Phobius"/>
    </source>
</evidence>
<protein>
    <recommendedName>
        <fullName evidence="5">Transmembrane protein (Alph_Pro_TM)</fullName>
    </recommendedName>
</protein>
<feature type="chain" id="PRO_5011546040" description="Transmembrane protein (Alph_Pro_TM)" evidence="2">
    <location>
        <begin position="26"/>
        <end position="250"/>
    </location>
</feature>
<evidence type="ECO:0000256" key="2">
    <source>
        <dbReference type="SAM" id="SignalP"/>
    </source>
</evidence>
<dbReference type="Pfam" id="PF09608">
    <property type="entry name" value="Alph_Pro_TM"/>
    <property type="match status" value="1"/>
</dbReference>
<evidence type="ECO:0000313" key="3">
    <source>
        <dbReference type="EMBL" id="SDG03343.1"/>
    </source>
</evidence>
<name>A0A1G7QXW0_9PROT</name>